<evidence type="ECO:0000313" key="9">
    <source>
        <dbReference type="EMBL" id="HJB14179.1"/>
    </source>
</evidence>
<dbReference type="PANTHER" id="PTHR11113:SF2">
    <property type="entry name" value="ADENINE DEAMINASE"/>
    <property type="match status" value="1"/>
</dbReference>
<dbReference type="InterPro" id="IPR006679">
    <property type="entry name" value="Adenine_deam"/>
</dbReference>
<dbReference type="Gene3D" id="3.20.20.140">
    <property type="entry name" value="Metal-dependent hydrolases"/>
    <property type="match status" value="1"/>
</dbReference>
<reference evidence="9" key="1">
    <citation type="journal article" date="2021" name="PeerJ">
        <title>Extensive microbial diversity within the chicken gut microbiome revealed by metagenomics and culture.</title>
        <authorList>
            <person name="Gilroy R."/>
            <person name="Ravi A."/>
            <person name="Getino M."/>
            <person name="Pursley I."/>
            <person name="Horton D.L."/>
            <person name="Alikhan N.F."/>
            <person name="Baker D."/>
            <person name="Gharbi K."/>
            <person name="Hall N."/>
            <person name="Watson M."/>
            <person name="Adriaenssens E.M."/>
            <person name="Foster-Nyarko E."/>
            <person name="Jarju S."/>
            <person name="Secka A."/>
            <person name="Antonio M."/>
            <person name="Oren A."/>
            <person name="Chaudhuri R.R."/>
            <person name="La Ragione R."/>
            <person name="Hildebrand F."/>
            <person name="Pallen M.J."/>
        </authorList>
    </citation>
    <scope>NUCLEOTIDE SEQUENCE</scope>
    <source>
        <strain evidence="9">ChiBcec18-1249</strain>
    </source>
</reference>
<accession>A0A9D2RS60</accession>
<dbReference type="GO" id="GO:0006146">
    <property type="term" value="P:adenine catabolic process"/>
    <property type="evidence" value="ECO:0007669"/>
    <property type="project" value="InterPro"/>
</dbReference>
<evidence type="ECO:0000256" key="2">
    <source>
        <dbReference type="ARBA" id="ARBA00012782"/>
    </source>
</evidence>
<dbReference type="NCBIfam" id="TIGR01178">
    <property type="entry name" value="ade"/>
    <property type="match status" value="1"/>
</dbReference>
<sequence length="586" mass="63096">MRTFEEIKDTVETGLGKHPCDLKLANVQLVNVWSSEIYPTDIYIRHGRVVSIDPQAGLEALETVDCGGQYAVPGLIDTHMHFETTMLSPEALASVVVPAGSTTLCADLMEIANVAGAAGLKAMLTSMDRLPYRMLIEVSSRVPTAPGLETTGAYMGAREVAEIMDWPEAVSLGELDPSKILLVGEEYLHKVADTLGRRKIVNGHAIGRMGQELNVYASAGISDDHECVTTEELLARLRVGMSVLVREGSTERNVDALITGAVREGLPLDNLMFCTDDKHATEIRSEGHINYNVARAIALGVPPVEAIRMGTLNAARHFRLEDEIGSIAPGRMADILLVPDLAEMRPSRVYFAGRLVAEQGALLEPCQAADYPEWILHTVRLKHPITAASFRKETGAAGDHVRVNVIDLIDRQIINRRLVTELPCANGEILPDIDRDIAKLAVVERYGKTGGVGIGFVRGFGLKRGALAYSTSHDHHNIVTVGADDADMALAVNTVAEMQGGLAVVCDGAVLAKMRLPIGGLMSTKPAEEVMAEQDAMNEAARQLGCAGSAPFMTLSFISLPTVPELGLTDLGLIDVLEHKLIPLEC</sequence>
<feature type="domain" description="Amidohydrolase-related" evidence="7">
    <location>
        <begin position="71"/>
        <end position="355"/>
    </location>
</feature>
<evidence type="ECO:0000256" key="5">
    <source>
        <dbReference type="ARBA" id="ARBA00047720"/>
    </source>
</evidence>
<evidence type="ECO:0000256" key="1">
    <source>
        <dbReference type="ARBA" id="ARBA00006773"/>
    </source>
</evidence>
<comment type="cofactor">
    <cofactor evidence="6">
        <name>Mn(2+)</name>
        <dbReference type="ChEBI" id="CHEBI:29035"/>
    </cofactor>
</comment>
<dbReference type="InterPro" id="IPR006680">
    <property type="entry name" value="Amidohydro-rel"/>
</dbReference>
<dbReference type="Pfam" id="PF13382">
    <property type="entry name" value="Adenine_deam_C"/>
    <property type="match status" value="1"/>
</dbReference>
<name>A0A9D2RS60_9FIRM</name>
<organism evidence="9 10">
    <name type="scientific">Candidatus Oscillibacter excrementigallinarum</name>
    <dbReference type="NCBI Taxonomy" id="2838716"/>
    <lineage>
        <taxon>Bacteria</taxon>
        <taxon>Bacillati</taxon>
        <taxon>Bacillota</taxon>
        <taxon>Clostridia</taxon>
        <taxon>Eubacteriales</taxon>
        <taxon>Oscillospiraceae</taxon>
        <taxon>Oscillibacter</taxon>
    </lineage>
</organism>
<evidence type="ECO:0000256" key="4">
    <source>
        <dbReference type="ARBA" id="ARBA00023211"/>
    </source>
</evidence>
<comment type="catalytic activity">
    <reaction evidence="5 6">
        <text>adenine + H2O + H(+) = hypoxanthine + NH4(+)</text>
        <dbReference type="Rhea" id="RHEA:23688"/>
        <dbReference type="ChEBI" id="CHEBI:15377"/>
        <dbReference type="ChEBI" id="CHEBI:15378"/>
        <dbReference type="ChEBI" id="CHEBI:16708"/>
        <dbReference type="ChEBI" id="CHEBI:17368"/>
        <dbReference type="ChEBI" id="CHEBI:28938"/>
        <dbReference type="EC" id="3.5.4.2"/>
    </reaction>
</comment>
<keyword evidence="4 6" id="KW-0464">Manganese</keyword>
<evidence type="ECO:0000256" key="6">
    <source>
        <dbReference type="HAMAP-Rule" id="MF_01518"/>
    </source>
</evidence>
<dbReference type="EMBL" id="DWZJ01000099">
    <property type="protein sequence ID" value="HJB14179.1"/>
    <property type="molecule type" value="Genomic_DNA"/>
</dbReference>
<feature type="domain" description="Adenine deaminase C-terminal" evidence="8">
    <location>
        <begin position="412"/>
        <end position="579"/>
    </location>
</feature>
<dbReference type="AlphaFoldDB" id="A0A9D2RS60"/>
<proteinExistence type="inferred from homology"/>
<dbReference type="Pfam" id="PF01979">
    <property type="entry name" value="Amidohydro_1"/>
    <property type="match status" value="1"/>
</dbReference>
<reference evidence="9" key="2">
    <citation type="submission" date="2021-04" db="EMBL/GenBank/DDBJ databases">
        <authorList>
            <person name="Gilroy R."/>
        </authorList>
    </citation>
    <scope>NUCLEOTIDE SEQUENCE</scope>
    <source>
        <strain evidence="9">ChiBcec18-1249</strain>
    </source>
</reference>
<dbReference type="InterPro" id="IPR032466">
    <property type="entry name" value="Metal_Hydrolase"/>
</dbReference>
<dbReference type="HAMAP" id="MF_01518">
    <property type="entry name" value="Adenine_deamin"/>
    <property type="match status" value="1"/>
</dbReference>
<dbReference type="SUPFAM" id="SSF51556">
    <property type="entry name" value="Metallo-dependent hydrolases"/>
    <property type="match status" value="1"/>
</dbReference>
<dbReference type="EC" id="3.5.4.2" evidence="2 6"/>
<dbReference type="InterPro" id="IPR026912">
    <property type="entry name" value="Adenine_deam_C"/>
</dbReference>
<dbReference type="InterPro" id="IPR011059">
    <property type="entry name" value="Metal-dep_hydrolase_composite"/>
</dbReference>
<comment type="caution">
    <text evidence="9">The sequence shown here is derived from an EMBL/GenBank/DDBJ whole genome shotgun (WGS) entry which is preliminary data.</text>
</comment>
<evidence type="ECO:0000313" key="10">
    <source>
        <dbReference type="Proteomes" id="UP000823824"/>
    </source>
</evidence>
<comment type="similarity">
    <text evidence="1 6">Belongs to the metallo-dependent hydrolases superfamily. Adenine deaminase family.</text>
</comment>
<dbReference type="CDD" id="cd01295">
    <property type="entry name" value="AdeC"/>
    <property type="match status" value="1"/>
</dbReference>
<dbReference type="Gene3D" id="2.30.40.10">
    <property type="entry name" value="Urease, subunit C, domain 1"/>
    <property type="match status" value="1"/>
</dbReference>
<keyword evidence="3 6" id="KW-0378">Hydrolase</keyword>
<dbReference type="GO" id="GO:0000034">
    <property type="term" value="F:adenine deaminase activity"/>
    <property type="evidence" value="ECO:0007669"/>
    <property type="project" value="UniProtKB-UniRule"/>
</dbReference>
<dbReference type="SUPFAM" id="SSF51338">
    <property type="entry name" value="Composite domain of metallo-dependent hydrolases"/>
    <property type="match status" value="1"/>
</dbReference>
<evidence type="ECO:0000259" key="8">
    <source>
        <dbReference type="Pfam" id="PF13382"/>
    </source>
</evidence>
<gene>
    <name evidence="6 9" type="primary">ade</name>
    <name evidence="9" type="ORF">H9787_10795</name>
</gene>
<dbReference type="Proteomes" id="UP000823824">
    <property type="component" value="Unassembled WGS sequence"/>
</dbReference>
<dbReference type="PANTHER" id="PTHR11113">
    <property type="entry name" value="N-ACETYLGLUCOSAMINE-6-PHOSPHATE DEACETYLASE"/>
    <property type="match status" value="1"/>
</dbReference>
<evidence type="ECO:0000256" key="3">
    <source>
        <dbReference type="ARBA" id="ARBA00022801"/>
    </source>
</evidence>
<evidence type="ECO:0000259" key="7">
    <source>
        <dbReference type="Pfam" id="PF01979"/>
    </source>
</evidence>
<protein>
    <recommendedName>
        <fullName evidence="2 6">Adenine deaminase</fullName>
        <shortName evidence="6">Adenase</shortName>
        <shortName evidence="6">Adenine aminase</shortName>
        <ecNumber evidence="2 6">3.5.4.2</ecNumber>
    </recommendedName>
</protein>